<dbReference type="SUPFAM" id="SSF82171">
    <property type="entry name" value="DPP6 N-terminal domain-like"/>
    <property type="match status" value="1"/>
</dbReference>
<dbReference type="GO" id="GO:0004222">
    <property type="term" value="F:metalloendopeptidase activity"/>
    <property type="evidence" value="ECO:0007669"/>
    <property type="project" value="TreeGrafter"/>
</dbReference>
<dbReference type="AlphaFoldDB" id="A0A927BH95"/>
<comment type="caution">
    <text evidence="4">The sequence shown here is derived from an EMBL/GenBank/DDBJ whole genome shotgun (WGS) entry which is preliminary data.</text>
</comment>
<sequence length="834" mass="90271">MKKSICTLVVSAFCALPGAAQAQRAQAVFYQQDRLYTAAPKGQPVLVGKQLATKPGRLAATTTVALYPHEIDASLTIPADMVFFQGLQSPHQPEWVYLERAEIGNAYNLWLYTTTTRRKQLLFSQPDSPVAGYALKPIAWSADQHVLYLEALKFDTDLEHEGVWSFDLRTRQVQRLALAPKYFSTPVLSPDRQQLLYAVSTSARRDLLHGFADEVAVYDLATSTETIVAQQKDVPHSVAGWALGPLTAADADASANPTAPATAARTSGIDYRLPWDANRQYYVSRHGTPAPTGPHTPTGSRSTIYDGISPHGYAAVDFDTPNDADDNVRAAAPGTVVSAGYCGDDCGYGNLVVIQHSDGTRTYYGHNKRVLVKAGQTVQTGTIVAIEGTTGRSSGDHIHFEWRAAGGNVATLGTFSDVGQPRQGWKYLSTTPNGGGTPPPVPTDTTVPTTSMATTNGSSTQSGDFTVNFTDADNVGVAERFYQPLEYYATTSEWRANRGNGFFNDNFGTGTLHSDYTLGADDWKGSWSVVGGRLRQSDLGPTNTAISTFLSQVPGNTYLYHFAAKLLGDVTARTGRFGIHIMASDVTLRERGNSYLIWFSNNDQKVRIIETSNNVLTERASADVTIPAGEFADYKVSYNTTNGEIRVYQNNRLALTWTDTTPLTSGNYLSLRTNQAQVEFDDLKVYKARGTSRSITVGPALSKDLRQVSTSSTTPAGKIKSLVRDASNNWSAMGNLDLIITPPAAAQAAEFQAELYPNPVEAKATLAYDLPNTGPVTVAVIDGYGKKILTLLDSSQVAGAHELPLAPLAKLRPGTYYVHIQAGARSSVRRFVKN</sequence>
<keyword evidence="5" id="KW-1185">Reference proteome</keyword>
<reference evidence="4" key="1">
    <citation type="submission" date="2020-09" db="EMBL/GenBank/DDBJ databases">
        <authorList>
            <person name="Kim M.K."/>
        </authorList>
    </citation>
    <scope>NUCLEOTIDE SEQUENCE</scope>
    <source>
        <strain evidence="4">BT664</strain>
    </source>
</reference>
<dbReference type="InterPro" id="IPR011055">
    <property type="entry name" value="Dup_hybrid_motif"/>
</dbReference>
<evidence type="ECO:0000313" key="4">
    <source>
        <dbReference type="EMBL" id="MBD2770416.1"/>
    </source>
</evidence>
<feature type="domain" description="M23ase beta-sheet core" evidence="3">
    <location>
        <begin position="315"/>
        <end position="409"/>
    </location>
</feature>
<dbReference type="Pfam" id="PF01551">
    <property type="entry name" value="Peptidase_M23"/>
    <property type="match status" value="1"/>
</dbReference>
<dbReference type="InterPro" id="IPR050570">
    <property type="entry name" value="Cell_wall_metabolism_enzyme"/>
</dbReference>
<dbReference type="Gene3D" id="2.120.10.30">
    <property type="entry name" value="TolB, C-terminal domain"/>
    <property type="match status" value="1"/>
</dbReference>
<dbReference type="InterPro" id="IPR011042">
    <property type="entry name" value="6-blade_b-propeller_TolB-like"/>
</dbReference>
<name>A0A927BH95_9BACT</name>
<dbReference type="CDD" id="cd12797">
    <property type="entry name" value="M23_peptidase"/>
    <property type="match status" value="1"/>
</dbReference>
<protein>
    <submittedName>
        <fullName evidence="4">Peptidoglycan DD-metalloendopeptidase family protein</fullName>
    </submittedName>
</protein>
<dbReference type="Gene3D" id="2.70.70.10">
    <property type="entry name" value="Glucose Permease (Domain IIA)"/>
    <property type="match status" value="1"/>
</dbReference>
<dbReference type="InterPro" id="IPR026444">
    <property type="entry name" value="Secre_tail"/>
</dbReference>
<evidence type="ECO:0000313" key="5">
    <source>
        <dbReference type="Proteomes" id="UP000612233"/>
    </source>
</evidence>
<dbReference type="Proteomes" id="UP000612233">
    <property type="component" value="Unassembled WGS sequence"/>
</dbReference>
<dbReference type="NCBIfam" id="TIGR04183">
    <property type="entry name" value="Por_Secre_tail"/>
    <property type="match status" value="1"/>
</dbReference>
<proteinExistence type="predicted"/>
<dbReference type="EMBL" id="JACXAD010000037">
    <property type="protein sequence ID" value="MBD2770416.1"/>
    <property type="molecule type" value="Genomic_DNA"/>
</dbReference>
<evidence type="ECO:0000256" key="2">
    <source>
        <dbReference type="SAM" id="SignalP"/>
    </source>
</evidence>
<feature type="chain" id="PRO_5037158450" evidence="2">
    <location>
        <begin position="23"/>
        <end position="834"/>
    </location>
</feature>
<gene>
    <name evidence="4" type="ORF">IC235_21225</name>
</gene>
<accession>A0A927BH95</accession>
<dbReference type="SUPFAM" id="SSF51261">
    <property type="entry name" value="Duplicated hybrid motif"/>
    <property type="match status" value="1"/>
</dbReference>
<organism evidence="4 5">
    <name type="scientific">Hymenobacter montanus</name>
    <dbReference type="NCBI Taxonomy" id="2771359"/>
    <lineage>
        <taxon>Bacteria</taxon>
        <taxon>Pseudomonadati</taxon>
        <taxon>Bacteroidota</taxon>
        <taxon>Cytophagia</taxon>
        <taxon>Cytophagales</taxon>
        <taxon>Hymenobacteraceae</taxon>
        <taxon>Hymenobacter</taxon>
    </lineage>
</organism>
<evidence type="ECO:0000259" key="3">
    <source>
        <dbReference type="Pfam" id="PF01551"/>
    </source>
</evidence>
<dbReference type="Gene3D" id="2.60.120.560">
    <property type="entry name" value="Exo-inulinase, domain 1"/>
    <property type="match status" value="1"/>
</dbReference>
<dbReference type="PANTHER" id="PTHR21666">
    <property type="entry name" value="PEPTIDASE-RELATED"/>
    <property type="match status" value="1"/>
</dbReference>
<feature type="signal peptide" evidence="2">
    <location>
        <begin position="1"/>
        <end position="22"/>
    </location>
</feature>
<dbReference type="InterPro" id="IPR016047">
    <property type="entry name" value="M23ase_b-sheet_dom"/>
</dbReference>
<keyword evidence="1 2" id="KW-0732">Signal</keyword>
<dbReference type="RefSeq" id="WP_191007226.1">
    <property type="nucleotide sequence ID" value="NZ_JACXAD010000037.1"/>
</dbReference>
<evidence type="ECO:0000256" key="1">
    <source>
        <dbReference type="ARBA" id="ARBA00022729"/>
    </source>
</evidence>
<dbReference type="PANTHER" id="PTHR21666:SF289">
    <property type="entry name" value="L-ALA--D-GLU ENDOPEPTIDASE"/>
    <property type="match status" value="1"/>
</dbReference>